<comment type="cofactor">
    <cofactor evidence="3">
        <name>chloride</name>
        <dbReference type="ChEBI" id="CHEBI:17996"/>
    </cofactor>
</comment>
<keyword evidence="21" id="KW-1185">Reference proteome</keyword>
<keyword evidence="8 17" id="KW-0732">Signal</keyword>
<proteinExistence type="inferred from homology"/>
<dbReference type="AlphaFoldDB" id="A0A9Q0RVY0"/>
<dbReference type="InterPro" id="IPR017853">
    <property type="entry name" value="GH"/>
</dbReference>
<evidence type="ECO:0000256" key="10">
    <source>
        <dbReference type="ARBA" id="ARBA00022837"/>
    </source>
</evidence>
<dbReference type="GO" id="GO:0004556">
    <property type="term" value="F:alpha-amylase activity"/>
    <property type="evidence" value="ECO:0007669"/>
    <property type="project" value="UniProtKB-UniRule"/>
</dbReference>
<evidence type="ECO:0000256" key="8">
    <source>
        <dbReference type="ARBA" id="ARBA00022729"/>
    </source>
</evidence>
<dbReference type="SUPFAM" id="SSF51445">
    <property type="entry name" value="(Trans)glycosidases"/>
    <property type="match status" value="1"/>
</dbReference>
<evidence type="ECO:0000256" key="2">
    <source>
        <dbReference type="ARBA" id="ARBA00001913"/>
    </source>
</evidence>
<evidence type="ECO:0000256" key="14">
    <source>
        <dbReference type="ARBA" id="ARBA00023295"/>
    </source>
</evidence>
<comment type="cofactor">
    <cofactor evidence="2">
        <name>Ca(2+)</name>
        <dbReference type="ChEBI" id="CHEBI:29108"/>
    </cofactor>
</comment>
<comment type="subunit">
    <text evidence="5">Monomer.</text>
</comment>
<evidence type="ECO:0000256" key="3">
    <source>
        <dbReference type="ARBA" id="ARBA00001923"/>
    </source>
</evidence>
<evidence type="ECO:0000256" key="7">
    <source>
        <dbReference type="ARBA" id="ARBA00022723"/>
    </source>
</evidence>
<dbReference type="InterPro" id="IPR006048">
    <property type="entry name" value="A-amylase/branching_C"/>
</dbReference>
<dbReference type="PRINTS" id="PR00110">
    <property type="entry name" value="ALPHAAMYLASE"/>
</dbReference>
<evidence type="ECO:0000256" key="16">
    <source>
        <dbReference type="RuleBase" id="RU361134"/>
    </source>
</evidence>
<comment type="catalytic activity">
    <reaction evidence="1 16">
        <text>Endohydrolysis of (1-&gt;4)-alpha-D-glucosidic linkages in polysaccharides containing three or more (1-&gt;4)-alpha-linked D-glucose units.</text>
        <dbReference type="EC" id="3.2.1.1"/>
    </reaction>
</comment>
<evidence type="ECO:0000256" key="5">
    <source>
        <dbReference type="ARBA" id="ARBA00011245"/>
    </source>
</evidence>
<evidence type="ECO:0000313" key="21">
    <source>
        <dbReference type="Proteomes" id="UP001151699"/>
    </source>
</evidence>
<evidence type="ECO:0000256" key="9">
    <source>
        <dbReference type="ARBA" id="ARBA00022801"/>
    </source>
</evidence>
<organism evidence="20 21">
    <name type="scientific">Pseudolycoriella hygida</name>
    <dbReference type="NCBI Taxonomy" id="35572"/>
    <lineage>
        <taxon>Eukaryota</taxon>
        <taxon>Metazoa</taxon>
        <taxon>Ecdysozoa</taxon>
        <taxon>Arthropoda</taxon>
        <taxon>Hexapoda</taxon>
        <taxon>Insecta</taxon>
        <taxon>Pterygota</taxon>
        <taxon>Neoptera</taxon>
        <taxon>Endopterygota</taxon>
        <taxon>Diptera</taxon>
        <taxon>Nematocera</taxon>
        <taxon>Sciaroidea</taxon>
        <taxon>Sciaridae</taxon>
        <taxon>Pseudolycoriella</taxon>
    </lineage>
</organism>
<comment type="similarity">
    <text evidence="4 15">Belongs to the glycosyl hydrolase 13 family.</text>
</comment>
<keyword evidence="10" id="KW-0106">Calcium</keyword>
<evidence type="ECO:0000256" key="6">
    <source>
        <dbReference type="ARBA" id="ARBA00012595"/>
    </source>
</evidence>
<dbReference type="SMART" id="SM00632">
    <property type="entry name" value="Aamy_C"/>
    <property type="match status" value="1"/>
</dbReference>
<accession>A0A9Q0RVY0</accession>
<evidence type="ECO:0000259" key="19">
    <source>
        <dbReference type="SMART" id="SM00642"/>
    </source>
</evidence>
<dbReference type="PANTHER" id="PTHR43447">
    <property type="entry name" value="ALPHA-AMYLASE"/>
    <property type="match status" value="1"/>
</dbReference>
<dbReference type="Gene3D" id="2.60.40.1180">
    <property type="entry name" value="Golgi alpha-mannosidase II"/>
    <property type="match status" value="1"/>
</dbReference>
<feature type="chain" id="PRO_5040177297" description="Alpha-amylase" evidence="17">
    <location>
        <begin position="19"/>
        <end position="489"/>
    </location>
</feature>
<evidence type="ECO:0000256" key="15">
    <source>
        <dbReference type="RuleBase" id="RU003615"/>
    </source>
</evidence>
<dbReference type="SUPFAM" id="SSF51011">
    <property type="entry name" value="Glycosyl hydrolase domain"/>
    <property type="match status" value="1"/>
</dbReference>
<evidence type="ECO:0000256" key="4">
    <source>
        <dbReference type="ARBA" id="ARBA00008061"/>
    </source>
</evidence>
<dbReference type="CDD" id="cd11317">
    <property type="entry name" value="AmyAc_bac_euk_AmyA"/>
    <property type="match status" value="1"/>
</dbReference>
<name>A0A9Q0RVY0_9DIPT</name>
<dbReference type="InterPro" id="IPR006046">
    <property type="entry name" value="Alpha_amylase"/>
</dbReference>
<dbReference type="EC" id="3.2.1.1" evidence="6 16"/>
<feature type="domain" description="Alpha-amylase C-terminal" evidence="18">
    <location>
        <begin position="399"/>
        <end position="488"/>
    </location>
</feature>
<dbReference type="Pfam" id="PF02806">
    <property type="entry name" value="Alpha-amylase_C"/>
    <property type="match status" value="1"/>
</dbReference>
<gene>
    <name evidence="20" type="primary">Amyrel_1</name>
    <name evidence="20" type="ORF">Bhyg_16300</name>
</gene>
<dbReference type="Pfam" id="PF00128">
    <property type="entry name" value="Alpha-amylase"/>
    <property type="match status" value="1"/>
</dbReference>
<dbReference type="OrthoDB" id="550577at2759"/>
<feature type="signal peptide" evidence="17">
    <location>
        <begin position="1"/>
        <end position="18"/>
    </location>
</feature>
<evidence type="ECO:0000259" key="18">
    <source>
        <dbReference type="SMART" id="SM00632"/>
    </source>
</evidence>
<keyword evidence="11" id="KW-1015">Disulfide bond</keyword>
<comment type="caution">
    <text evidence="20">The sequence shown here is derived from an EMBL/GenBank/DDBJ whole genome shotgun (WGS) entry which is preliminary data.</text>
</comment>
<keyword evidence="7" id="KW-0479">Metal-binding</keyword>
<keyword evidence="14 16" id="KW-0326">Glycosidase</keyword>
<evidence type="ECO:0000256" key="1">
    <source>
        <dbReference type="ARBA" id="ARBA00000548"/>
    </source>
</evidence>
<dbReference type="Proteomes" id="UP001151699">
    <property type="component" value="Unassembled WGS sequence"/>
</dbReference>
<dbReference type="EMBL" id="WJQU01000759">
    <property type="protein sequence ID" value="KAJ6634298.1"/>
    <property type="molecule type" value="Genomic_DNA"/>
</dbReference>
<keyword evidence="13 16" id="KW-0119">Carbohydrate metabolism</keyword>
<sequence>MKLLLLLLVFCGSSLVAAYHNPHWRAGSSVIVHLFEWKWSDIAKECETFLAPNGYAGVQISPPNENFLESINNRPWSERYQPMSYKLITRSGNEAEFADMTRRCNAVGVRIYPDIVVNHMSSMSGFGVGGSYGHVDHGEFPGVPYTLNDFNNPRCNMDWNNPPTLRNCELDTLRDLNQTQENVRTAISNYMNHLIDLGVAGFRMDVMKHMWPQDLTVIWSRLKNLNVNHGFAANSRPFVVGEVYDDQVISGSEYWHLGTTTEFRYPNAIARSFRGQDALKWLQSFGEGWNFHPSQYVLSFVTNHDTQREGLFSYKEGRLYKMAVAFHLAWPYGIPRIMSSYFFDTKSQGPPHDGNYNTVSPTFGPNGECNDNKWVCEHRWFQTINMVAFRNTVANAPVANWWDNGDNQIAFSRGNRGFIIFNGQYRVDLNVHIFTGLPAGHYCDLASGSLRVNYCTGKMINVASDGYASIFLSSEDVEGYIALSVDARY</sequence>
<dbReference type="GO" id="GO:0046872">
    <property type="term" value="F:metal ion binding"/>
    <property type="evidence" value="ECO:0007669"/>
    <property type="project" value="UniProtKB-KW"/>
</dbReference>
<keyword evidence="12" id="KW-0868">Chloride</keyword>
<dbReference type="Gene3D" id="3.20.20.80">
    <property type="entry name" value="Glycosidases"/>
    <property type="match status" value="1"/>
</dbReference>
<evidence type="ECO:0000256" key="17">
    <source>
        <dbReference type="SAM" id="SignalP"/>
    </source>
</evidence>
<protein>
    <recommendedName>
        <fullName evidence="6 16">Alpha-amylase</fullName>
        <ecNumber evidence="6 16">3.2.1.1</ecNumber>
    </recommendedName>
</protein>
<dbReference type="InterPro" id="IPR013780">
    <property type="entry name" value="Glyco_hydro_b"/>
</dbReference>
<dbReference type="SMART" id="SM00642">
    <property type="entry name" value="Aamy"/>
    <property type="match status" value="1"/>
</dbReference>
<keyword evidence="9 16" id="KW-0378">Hydrolase</keyword>
<dbReference type="InterPro" id="IPR031319">
    <property type="entry name" value="A-amylase_C"/>
</dbReference>
<evidence type="ECO:0000256" key="11">
    <source>
        <dbReference type="ARBA" id="ARBA00023157"/>
    </source>
</evidence>
<feature type="domain" description="Glycosyl hydrolase family 13 catalytic" evidence="19">
    <location>
        <begin position="29"/>
        <end position="390"/>
    </location>
</feature>
<evidence type="ECO:0000313" key="20">
    <source>
        <dbReference type="EMBL" id="KAJ6634298.1"/>
    </source>
</evidence>
<evidence type="ECO:0000256" key="12">
    <source>
        <dbReference type="ARBA" id="ARBA00023214"/>
    </source>
</evidence>
<reference evidence="20" key="1">
    <citation type="submission" date="2022-07" db="EMBL/GenBank/DDBJ databases">
        <authorList>
            <person name="Trinca V."/>
            <person name="Uliana J.V.C."/>
            <person name="Torres T.T."/>
            <person name="Ward R.J."/>
            <person name="Monesi N."/>
        </authorList>
    </citation>
    <scope>NUCLEOTIDE SEQUENCE</scope>
    <source>
        <strain evidence="20">HSMRA1968</strain>
        <tissue evidence="20">Whole embryos</tissue>
    </source>
</reference>
<evidence type="ECO:0000256" key="13">
    <source>
        <dbReference type="ARBA" id="ARBA00023277"/>
    </source>
</evidence>
<dbReference type="GO" id="GO:0005975">
    <property type="term" value="P:carbohydrate metabolic process"/>
    <property type="evidence" value="ECO:0007669"/>
    <property type="project" value="InterPro"/>
</dbReference>
<dbReference type="InterPro" id="IPR006047">
    <property type="entry name" value="GH13_cat_dom"/>
</dbReference>